<feature type="compositionally biased region" description="Low complexity" evidence="7">
    <location>
        <begin position="592"/>
        <end position="602"/>
    </location>
</feature>
<feature type="transmembrane region" description="Helical" evidence="8">
    <location>
        <begin position="1075"/>
        <end position="1098"/>
    </location>
</feature>
<feature type="region of interest" description="Disordered" evidence="7">
    <location>
        <begin position="617"/>
        <end position="655"/>
    </location>
</feature>
<accession>A0A7S3VRF2</accession>
<evidence type="ECO:0000256" key="1">
    <source>
        <dbReference type="ARBA" id="ARBA00004141"/>
    </source>
</evidence>
<keyword evidence="3" id="KW-0808">Transferase</keyword>
<feature type="transmembrane region" description="Helical" evidence="8">
    <location>
        <begin position="1031"/>
        <end position="1054"/>
    </location>
</feature>
<dbReference type="AlphaFoldDB" id="A0A7S3VRF2"/>
<feature type="compositionally biased region" description="Basic and acidic residues" evidence="7">
    <location>
        <begin position="75"/>
        <end position="85"/>
    </location>
</feature>
<feature type="transmembrane region" description="Helical" evidence="8">
    <location>
        <begin position="1007"/>
        <end position="1025"/>
    </location>
</feature>
<feature type="compositionally biased region" description="Polar residues" evidence="7">
    <location>
        <begin position="417"/>
        <end position="433"/>
    </location>
</feature>
<feature type="compositionally biased region" description="Low complexity" evidence="7">
    <location>
        <begin position="629"/>
        <end position="638"/>
    </location>
</feature>
<dbReference type="Pfam" id="PF13641">
    <property type="entry name" value="Glyco_tranf_2_3"/>
    <property type="match status" value="1"/>
</dbReference>
<dbReference type="GO" id="GO:0016757">
    <property type="term" value="F:glycosyltransferase activity"/>
    <property type="evidence" value="ECO:0007669"/>
    <property type="project" value="UniProtKB-KW"/>
</dbReference>
<feature type="region of interest" description="Disordered" evidence="7">
    <location>
        <begin position="410"/>
        <end position="462"/>
    </location>
</feature>
<evidence type="ECO:0008006" key="10">
    <source>
        <dbReference type="Google" id="ProtNLM"/>
    </source>
</evidence>
<organism evidence="9">
    <name type="scientific">Dunaliella tertiolecta</name>
    <name type="common">Green alga</name>
    <dbReference type="NCBI Taxonomy" id="3047"/>
    <lineage>
        <taxon>Eukaryota</taxon>
        <taxon>Viridiplantae</taxon>
        <taxon>Chlorophyta</taxon>
        <taxon>core chlorophytes</taxon>
        <taxon>Chlorophyceae</taxon>
        <taxon>CS clade</taxon>
        <taxon>Chlamydomonadales</taxon>
        <taxon>Dunaliellaceae</taxon>
        <taxon>Dunaliella</taxon>
    </lineage>
</organism>
<feature type="compositionally biased region" description="Polar residues" evidence="7">
    <location>
        <begin position="447"/>
        <end position="458"/>
    </location>
</feature>
<dbReference type="GO" id="GO:0016020">
    <property type="term" value="C:membrane"/>
    <property type="evidence" value="ECO:0007669"/>
    <property type="project" value="UniProtKB-SubCell"/>
</dbReference>
<reference evidence="9" key="1">
    <citation type="submission" date="2021-01" db="EMBL/GenBank/DDBJ databases">
        <authorList>
            <person name="Corre E."/>
            <person name="Pelletier E."/>
            <person name="Niang G."/>
            <person name="Scheremetjew M."/>
            <person name="Finn R."/>
            <person name="Kale V."/>
            <person name="Holt S."/>
            <person name="Cochrane G."/>
            <person name="Meng A."/>
            <person name="Brown T."/>
            <person name="Cohen L."/>
        </authorList>
    </citation>
    <scope>NUCLEOTIDE SEQUENCE</scope>
    <source>
        <strain evidence="9">CCMP1320</strain>
    </source>
</reference>
<evidence type="ECO:0000256" key="4">
    <source>
        <dbReference type="ARBA" id="ARBA00022692"/>
    </source>
</evidence>
<feature type="transmembrane region" description="Helical" evidence="8">
    <location>
        <begin position="130"/>
        <end position="148"/>
    </location>
</feature>
<dbReference type="EMBL" id="HBIP01029478">
    <property type="protein sequence ID" value="CAE0502760.1"/>
    <property type="molecule type" value="Transcribed_RNA"/>
</dbReference>
<feature type="transmembrane region" description="Helical" evidence="8">
    <location>
        <begin position="1110"/>
        <end position="1131"/>
    </location>
</feature>
<dbReference type="Gene3D" id="3.90.550.10">
    <property type="entry name" value="Spore Coat Polysaccharide Biosynthesis Protein SpsA, Chain A"/>
    <property type="match status" value="1"/>
</dbReference>
<evidence type="ECO:0000256" key="5">
    <source>
        <dbReference type="ARBA" id="ARBA00022989"/>
    </source>
</evidence>
<evidence type="ECO:0000256" key="3">
    <source>
        <dbReference type="ARBA" id="ARBA00022679"/>
    </source>
</evidence>
<keyword evidence="6 8" id="KW-0472">Membrane</keyword>
<keyword evidence="4 8" id="KW-0812">Transmembrane</keyword>
<evidence type="ECO:0000256" key="7">
    <source>
        <dbReference type="SAM" id="MobiDB-lite"/>
    </source>
</evidence>
<feature type="region of interest" description="Disordered" evidence="7">
    <location>
        <begin position="583"/>
        <end position="602"/>
    </location>
</feature>
<feature type="compositionally biased region" description="Low complexity" evidence="7">
    <location>
        <begin position="61"/>
        <end position="74"/>
    </location>
</feature>
<feature type="transmembrane region" description="Helical" evidence="8">
    <location>
        <begin position="194"/>
        <end position="218"/>
    </location>
</feature>
<dbReference type="PANTHER" id="PTHR43867">
    <property type="entry name" value="CELLULOSE SYNTHASE CATALYTIC SUBUNIT A [UDP-FORMING]"/>
    <property type="match status" value="1"/>
</dbReference>
<dbReference type="SUPFAM" id="SSF53448">
    <property type="entry name" value="Nucleotide-diphospho-sugar transferases"/>
    <property type="match status" value="1"/>
</dbReference>
<gene>
    <name evidence="9" type="ORF">DTER00134_LOCUS17833</name>
</gene>
<feature type="region of interest" description="Disordered" evidence="7">
    <location>
        <begin position="1"/>
        <end position="111"/>
    </location>
</feature>
<comment type="subcellular location">
    <subcellularLocation>
        <location evidence="1">Membrane</location>
        <topology evidence="1">Multi-pass membrane protein</topology>
    </subcellularLocation>
</comment>
<keyword evidence="5 8" id="KW-1133">Transmembrane helix</keyword>
<protein>
    <recommendedName>
        <fullName evidence="10">Glycosyltransferase 2-like domain-containing protein</fullName>
    </recommendedName>
</protein>
<name>A0A7S3VRF2_DUNTE</name>
<dbReference type="PANTHER" id="PTHR43867:SF2">
    <property type="entry name" value="CELLULOSE SYNTHASE CATALYTIC SUBUNIT A [UDP-FORMING]"/>
    <property type="match status" value="1"/>
</dbReference>
<feature type="compositionally biased region" description="Low complexity" evidence="7">
    <location>
        <begin position="277"/>
        <end position="290"/>
    </location>
</feature>
<evidence type="ECO:0000256" key="2">
    <source>
        <dbReference type="ARBA" id="ARBA00022676"/>
    </source>
</evidence>
<evidence type="ECO:0000256" key="8">
    <source>
        <dbReference type="SAM" id="Phobius"/>
    </source>
</evidence>
<dbReference type="InterPro" id="IPR050321">
    <property type="entry name" value="Glycosyltr_2/OpgH_subfam"/>
</dbReference>
<keyword evidence="2" id="KW-0328">Glycosyltransferase</keyword>
<proteinExistence type="predicted"/>
<sequence>MPETGSPSRRGVSFVFREQSHRQERCQEEEEGSQRRGSSLLPPWRWGPINRSYVEIRRPSVSDVSSEAAESSESPTRERTAEPRIPRFAWEPVSRDVEEGEEEPADDSAREQRVQDAIEWSRLKTMFIRSWIWIVFIIYNGYSFYMAAGDLHNTIVVLNPRLRAGGTEEAPYQLTGGAFTYMGSQTSTNYLECWLVMFVALLTKLTIWLTMLPFLTVIMHWKAEPKLFLPDLMPDRNDWPTVDIILPRYKEAWESFEPTVRATIARPTSEALPKQISLQDQDSSMESSMQFHGTHGTSAPQSLSLEERRSPRSNGKDGTSADSSMHRSGPAIPESQSLHGRPYTDILPPHLRSPISRDGRSMSTIRPPELGAPTLDRNKRRGSLWRAFQPFRNIVRYSFTALAPLPAPLTLGDDSSAPPSGQTHTDTSSQHTRPYTDIPPPHLRSPISRTGRTMSTIRPPQLRRPIFNRRRSLWSLFLPTDTSPRYNFTGMNPFNRRGTRDPAVDNLHQHDLVPWRSTELPPTRHSPAMRGVRQRILTPWASAELSRVRLRPPVSHDEASTPLLPVVSPPSKVVPLPSWTPKMEPYMPPAQEPQTETELQPQRSLREVAHGPSEIQEVHASHEHHRLMDSPSSLPSSSFDHHSPLSQTSSPEFAQQSYWSRPVKAGSMHVRLERPPLDVLQPVPSLELSSTSSKGAEPEEWHNPFVASGVTLDYPPSKLNIYIADDGSRDPATSIADQVQQLKASLPPGSPNVHYITRESGHNAKGGNLNSCLKYANGKLVSVLDADHVVSPEFLLWTVPHFLSAQKKQHRDVEAGGHTAERTEWSLEGNKTGLCQTKQYFYNEHDFVPTLVGADNKIYYYLYQHGLTGMDAACCVGTGYVMRRQALDSAGGYVGGFAVEDSFTSTSLIRAGWKAKYLPDCLAMGLSPPTLAEHVQQRWRWSIGNMQLLLYGDYGGLSFFQKIGVIGGNWYPLSLTAVFVVILLRLACFVAYVLAAAPQRTSATQVATSWFALMVLMSLPNIGFLGKVFDIIGIMILIPVYLPVVSFAMVGRLNPEKKALPKIKAASEAQGEVQLPPNVLASTLIITCIMIAAILLMLLSPENANVELGFALTASLLAMFSIIVVPIYLILSHGIALRIKHKVRKALRRKGMLGHGRPKQNQVAPTLAPTKGNQVVDFLGQSFVELDGRRIGE</sequence>
<evidence type="ECO:0000313" key="9">
    <source>
        <dbReference type="EMBL" id="CAE0502760.1"/>
    </source>
</evidence>
<dbReference type="InterPro" id="IPR029044">
    <property type="entry name" value="Nucleotide-diphossugar_trans"/>
</dbReference>
<feature type="region of interest" description="Disordered" evidence="7">
    <location>
        <begin position="264"/>
        <end position="377"/>
    </location>
</feature>
<evidence type="ECO:0000256" key="6">
    <source>
        <dbReference type="ARBA" id="ARBA00023136"/>
    </source>
</evidence>
<feature type="transmembrane region" description="Helical" evidence="8">
    <location>
        <begin position="973"/>
        <end position="995"/>
    </location>
</feature>